<dbReference type="KEGG" id="camu:CA2015_0071"/>
<evidence type="ECO:0000313" key="3">
    <source>
        <dbReference type="Proteomes" id="UP000036520"/>
    </source>
</evidence>
<evidence type="ECO:0000256" key="1">
    <source>
        <dbReference type="SAM" id="Phobius"/>
    </source>
</evidence>
<feature type="transmembrane region" description="Helical" evidence="1">
    <location>
        <begin position="76"/>
        <end position="99"/>
    </location>
</feature>
<feature type="transmembrane region" description="Helical" evidence="1">
    <location>
        <begin position="20"/>
        <end position="36"/>
    </location>
</feature>
<feature type="transmembrane region" description="Helical" evidence="1">
    <location>
        <begin position="42"/>
        <end position="64"/>
    </location>
</feature>
<name>A0A0H4P588_9BACT</name>
<accession>A0A0H4P588</accession>
<keyword evidence="1" id="KW-0472">Membrane</keyword>
<proteinExistence type="predicted"/>
<organism evidence="2 3">
    <name type="scientific">Cyclobacterium amurskyense</name>
    <dbReference type="NCBI Taxonomy" id="320787"/>
    <lineage>
        <taxon>Bacteria</taxon>
        <taxon>Pseudomonadati</taxon>
        <taxon>Bacteroidota</taxon>
        <taxon>Cytophagia</taxon>
        <taxon>Cytophagales</taxon>
        <taxon>Cyclobacteriaceae</taxon>
        <taxon>Cyclobacterium</taxon>
    </lineage>
</organism>
<keyword evidence="1" id="KW-0812">Transmembrane</keyword>
<keyword evidence="1" id="KW-1133">Transmembrane helix</keyword>
<evidence type="ECO:0000313" key="2">
    <source>
        <dbReference type="EMBL" id="AKP49556.1"/>
    </source>
</evidence>
<dbReference type="RefSeq" id="WP_048640088.1">
    <property type="nucleotide sequence ID" value="NZ_CAXBGM010000003.1"/>
</dbReference>
<sequence>MLYNKNNDRLINSWNSNTSIFTVLMYVLYGIFYRILDLPVLFYFLSFLTLINVIAIIWLLSLIFKNTAGSLFKDKRFGFASLRLILNSLLFFLIITAAISG</sequence>
<protein>
    <submittedName>
        <fullName evidence="2">Uncharacterized protein</fullName>
    </submittedName>
</protein>
<reference evidence="2 3" key="1">
    <citation type="submission" date="2015-07" db="EMBL/GenBank/DDBJ databases">
        <authorList>
            <person name="Kim K.M."/>
        </authorList>
    </citation>
    <scope>NUCLEOTIDE SEQUENCE [LARGE SCALE GENOMIC DNA]</scope>
    <source>
        <strain evidence="2 3">KCTC 12363</strain>
    </source>
</reference>
<gene>
    <name evidence="2" type="ORF">CA2015_0071</name>
</gene>
<keyword evidence="3" id="KW-1185">Reference proteome</keyword>
<dbReference type="AlphaFoldDB" id="A0A0H4P588"/>
<dbReference type="EMBL" id="CP012040">
    <property type="protein sequence ID" value="AKP49556.1"/>
    <property type="molecule type" value="Genomic_DNA"/>
</dbReference>
<dbReference type="Proteomes" id="UP000036520">
    <property type="component" value="Chromosome"/>
</dbReference>